<name>A0AA49X4B1_9VIRU</name>
<evidence type="ECO:0000313" key="1">
    <source>
        <dbReference type="EMBL" id="WLJ26354.1"/>
    </source>
</evidence>
<protein>
    <submittedName>
        <fullName evidence="1">Uncharacterized protein</fullName>
    </submittedName>
</protein>
<accession>A0AA49X4B1</accession>
<proteinExistence type="predicted"/>
<reference evidence="1" key="1">
    <citation type="submission" date="2023-04" db="EMBL/GenBank/DDBJ databases">
        <title>The human skin virome in hidradenitis suppurativa patients.</title>
        <authorList>
            <person name="Jansen D."/>
        </authorList>
    </citation>
    <scope>NUCLEOTIDE SEQUENCE</scope>
    <source>
        <strain evidence="1">VC4_HSPhageD</strain>
    </source>
</reference>
<sequence length="66" mass="7846">MMFTDEEMKFLKKLNWKKTFNLNDSDIFEMEGVVSNFLQINGFDKDYKITKNGKLAENILDKIAEY</sequence>
<organism evidence="1">
    <name type="scientific">Firmicutes phage HS19</name>
    <dbReference type="NCBI Taxonomy" id="3056397"/>
    <lineage>
        <taxon>Viruses</taxon>
    </lineage>
</organism>
<dbReference type="EMBL" id="OQ890325">
    <property type="protein sequence ID" value="WLJ26354.1"/>
    <property type="molecule type" value="Genomic_DNA"/>
</dbReference>